<dbReference type="GO" id="GO:0003700">
    <property type="term" value="F:DNA-binding transcription factor activity"/>
    <property type="evidence" value="ECO:0007669"/>
    <property type="project" value="InterPro"/>
</dbReference>
<dbReference type="PROSITE" id="PS50931">
    <property type="entry name" value="HTH_LYSR"/>
    <property type="match status" value="1"/>
</dbReference>
<evidence type="ECO:0000256" key="1">
    <source>
        <dbReference type="ARBA" id="ARBA00009437"/>
    </source>
</evidence>
<accession>A0A4Q0M7I7</accession>
<protein>
    <submittedName>
        <fullName evidence="7">Hydrogen peroxide-inducible genes activator</fullName>
    </submittedName>
    <submittedName>
        <fullName evidence="6">LysR family transcriptional regulator</fullName>
    </submittedName>
</protein>
<proteinExistence type="inferred from homology"/>
<comment type="caution">
    <text evidence="7">The sequence shown here is derived from an EMBL/GenBank/DDBJ whole genome shotgun (WGS) entry which is preliminary data.</text>
</comment>
<dbReference type="PRINTS" id="PR00039">
    <property type="entry name" value="HTHLYSR"/>
</dbReference>
<dbReference type="FunFam" id="1.10.10.10:FF:000001">
    <property type="entry name" value="LysR family transcriptional regulator"/>
    <property type="match status" value="1"/>
</dbReference>
<organism evidence="7 8">
    <name type="scientific">Arcticibacter tournemirensis</name>
    <dbReference type="NCBI Taxonomy" id="699437"/>
    <lineage>
        <taxon>Bacteria</taxon>
        <taxon>Pseudomonadati</taxon>
        <taxon>Bacteroidota</taxon>
        <taxon>Sphingobacteriia</taxon>
        <taxon>Sphingobacteriales</taxon>
        <taxon>Sphingobacteriaceae</taxon>
        <taxon>Arcticibacter</taxon>
    </lineage>
</organism>
<evidence type="ECO:0000313" key="9">
    <source>
        <dbReference type="Proteomes" id="UP000322918"/>
    </source>
</evidence>
<keyword evidence="2" id="KW-0805">Transcription regulation</keyword>
<dbReference type="CDD" id="cd08411">
    <property type="entry name" value="PBP2_OxyR"/>
    <property type="match status" value="1"/>
</dbReference>
<dbReference type="InterPro" id="IPR005119">
    <property type="entry name" value="LysR_subst-bd"/>
</dbReference>
<dbReference type="RefSeq" id="WP_128769866.1">
    <property type="nucleotide sequence ID" value="NZ_RXOC01000008.1"/>
</dbReference>
<keyword evidence="9" id="KW-1185">Reference proteome</keyword>
<dbReference type="PANTHER" id="PTHR30419">
    <property type="entry name" value="HTH-TYPE TRANSCRIPTIONAL REGULATOR YBHD"/>
    <property type="match status" value="1"/>
</dbReference>
<evidence type="ECO:0000313" key="7">
    <source>
        <dbReference type="EMBL" id="RXF69058.1"/>
    </source>
</evidence>
<dbReference type="Proteomes" id="UP000290848">
    <property type="component" value="Unassembled WGS sequence"/>
</dbReference>
<dbReference type="GO" id="GO:0003677">
    <property type="term" value="F:DNA binding"/>
    <property type="evidence" value="ECO:0007669"/>
    <property type="project" value="UniProtKB-KW"/>
</dbReference>
<dbReference type="EMBL" id="VWNE01000036">
    <property type="protein sequence ID" value="KAA8477542.1"/>
    <property type="molecule type" value="Genomic_DNA"/>
</dbReference>
<dbReference type="Pfam" id="PF03466">
    <property type="entry name" value="LysR_substrate"/>
    <property type="match status" value="1"/>
</dbReference>
<dbReference type="PANTHER" id="PTHR30419:SF29">
    <property type="entry name" value="LYSR-FAMILY TRANSCRIPTIONAL REGULATOR"/>
    <property type="match status" value="1"/>
</dbReference>
<dbReference type="Gene3D" id="3.40.190.10">
    <property type="entry name" value="Periplasmic binding protein-like II"/>
    <property type="match status" value="2"/>
</dbReference>
<dbReference type="InterPro" id="IPR050950">
    <property type="entry name" value="HTH-type_LysR_regulators"/>
</dbReference>
<evidence type="ECO:0000259" key="5">
    <source>
        <dbReference type="PROSITE" id="PS50931"/>
    </source>
</evidence>
<reference evidence="6 9" key="2">
    <citation type="submission" date="2019-09" db="EMBL/GenBank/DDBJ databases">
        <title>Pararcticibacter amylolyticus gen. nov., sp. nov., isolated from a rottenly hemp rope, and reclassification of Pedobacter tournemirensis as Pararcticibacter tournemirensis comb. nov.</title>
        <authorList>
            <person name="Cai Y."/>
        </authorList>
    </citation>
    <scope>NUCLEOTIDE SEQUENCE [LARGE SCALE GENOMIC DNA]</scope>
    <source>
        <strain evidence="6 9">TF5-37.2-LB10</strain>
    </source>
</reference>
<keyword evidence="3" id="KW-0238">DNA-binding</keyword>
<feature type="domain" description="HTH lysR-type" evidence="5">
    <location>
        <begin position="1"/>
        <end position="58"/>
    </location>
</feature>
<evidence type="ECO:0000313" key="6">
    <source>
        <dbReference type="EMBL" id="KAA8477542.1"/>
    </source>
</evidence>
<dbReference type="InterPro" id="IPR000847">
    <property type="entry name" value="LysR_HTH_N"/>
</dbReference>
<dbReference type="InterPro" id="IPR036388">
    <property type="entry name" value="WH-like_DNA-bd_sf"/>
</dbReference>
<name>A0A4Q0M7I7_9SPHI</name>
<evidence type="ECO:0000256" key="4">
    <source>
        <dbReference type="ARBA" id="ARBA00023163"/>
    </source>
</evidence>
<sequence length="314" mass="35826">MTLVQLEYIVAVDTYRSFGVAAEKCFVTQPTLSMQVQKLEETLGVKLFDRSKQPVVPTDIGQEVIEQARVVLAESSNLEEIISSYKKELAGELKVGVIPTVAPYLLPKIILNFSDKYPKVHIQIWEYTTDQIVKKLKTGLLDCGILSTPLEDKSLTEIPLFYEDFVAYTSPLNKLLEKNEIKARDINPSELWLLNEGHCMRNQVLNICTHREMGNKLRAFEYNTGSVETLKRMVDINAGITILPELSLTDFSEEQLQRVKRFSKPVPAREMSIVTHRNFLKRGIITALEKEIIESIPQHMLSRNKKEVMETSIN</sequence>
<dbReference type="GO" id="GO:0005829">
    <property type="term" value="C:cytosol"/>
    <property type="evidence" value="ECO:0007669"/>
    <property type="project" value="TreeGrafter"/>
</dbReference>
<gene>
    <name evidence="7" type="ORF">EKH83_12955</name>
    <name evidence="6" type="ORF">F1649_18485</name>
</gene>
<comment type="similarity">
    <text evidence="1">Belongs to the LysR transcriptional regulatory family.</text>
</comment>
<evidence type="ECO:0000256" key="3">
    <source>
        <dbReference type="ARBA" id="ARBA00023125"/>
    </source>
</evidence>
<reference evidence="7 8" key="1">
    <citation type="submission" date="2018-12" db="EMBL/GenBank/DDBJ databases">
        <title>The Draft Genome Sequence of the Soil Bacterium Pedobacter tournemirensis R1.</title>
        <authorList>
            <person name="He J."/>
        </authorList>
    </citation>
    <scope>NUCLEOTIDE SEQUENCE [LARGE SCALE GENOMIC DNA]</scope>
    <source>
        <strain evidence="7 8">R1</strain>
    </source>
</reference>
<dbReference type="SUPFAM" id="SSF53850">
    <property type="entry name" value="Periplasmic binding protein-like II"/>
    <property type="match status" value="1"/>
</dbReference>
<dbReference type="OrthoDB" id="9803735at2"/>
<keyword evidence="4" id="KW-0804">Transcription</keyword>
<dbReference type="SUPFAM" id="SSF46785">
    <property type="entry name" value="Winged helix' DNA-binding domain"/>
    <property type="match status" value="1"/>
</dbReference>
<dbReference type="Proteomes" id="UP000322918">
    <property type="component" value="Unassembled WGS sequence"/>
</dbReference>
<dbReference type="InterPro" id="IPR036390">
    <property type="entry name" value="WH_DNA-bd_sf"/>
</dbReference>
<dbReference type="AlphaFoldDB" id="A0A4Q0M7I7"/>
<evidence type="ECO:0000313" key="8">
    <source>
        <dbReference type="Proteomes" id="UP000290848"/>
    </source>
</evidence>
<dbReference type="Gene3D" id="1.10.10.10">
    <property type="entry name" value="Winged helix-like DNA-binding domain superfamily/Winged helix DNA-binding domain"/>
    <property type="match status" value="1"/>
</dbReference>
<evidence type="ECO:0000256" key="2">
    <source>
        <dbReference type="ARBA" id="ARBA00023015"/>
    </source>
</evidence>
<dbReference type="Pfam" id="PF00126">
    <property type="entry name" value="HTH_1"/>
    <property type="match status" value="1"/>
</dbReference>
<dbReference type="EMBL" id="RXOC01000008">
    <property type="protein sequence ID" value="RXF69058.1"/>
    <property type="molecule type" value="Genomic_DNA"/>
</dbReference>